<gene>
    <name evidence="1" type="ORF">GCM10009762_10990</name>
</gene>
<dbReference type="Proteomes" id="UP001501288">
    <property type="component" value="Unassembled WGS sequence"/>
</dbReference>
<comment type="caution">
    <text evidence="1">The sequence shown here is derived from an EMBL/GenBank/DDBJ whole genome shotgun (WGS) entry which is preliminary data.</text>
</comment>
<evidence type="ECO:0000313" key="1">
    <source>
        <dbReference type="EMBL" id="GAA1539117.1"/>
    </source>
</evidence>
<organism evidence="1 2">
    <name type="scientific">Dermacoccus barathri</name>
    <dbReference type="NCBI Taxonomy" id="322601"/>
    <lineage>
        <taxon>Bacteria</taxon>
        <taxon>Bacillati</taxon>
        <taxon>Actinomycetota</taxon>
        <taxon>Actinomycetes</taxon>
        <taxon>Micrococcales</taxon>
        <taxon>Dermacoccaceae</taxon>
        <taxon>Dermacoccus</taxon>
    </lineage>
</organism>
<keyword evidence="2" id="KW-1185">Reference proteome</keyword>
<sequence>MAAEKLPALLLVERVDDVTRFRELGHGSSWCSGGGWCAPHLQPALPAGAVGTFGPRPFVPSLGYSRKVSREEVPT</sequence>
<evidence type="ECO:0000313" key="2">
    <source>
        <dbReference type="Proteomes" id="UP001501288"/>
    </source>
</evidence>
<name>A0ABN2BG25_9MICO</name>
<dbReference type="EMBL" id="BAAANV010000031">
    <property type="protein sequence ID" value="GAA1539117.1"/>
    <property type="molecule type" value="Genomic_DNA"/>
</dbReference>
<proteinExistence type="predicted"/>
<accession>A0ABN2BG25</accession>
<reference evidence="1 2" key="1">
    <citation type="journal article" date="2019" name="Int. J. Syst. Evol. Microbiol.">
        <title>The Global Catalogue of Microorganisms (GCM) 10K type strain sequencing project: providing services to taxonomists for standard genome sequencing and annotation.</title>
        <authorList>
            <consortium name="The Broad Institute Genomics Platform"/>
            <consortium name="The Broad Institute Genome Sequencing Center for Infectious Disease"/>
            <person name="Wu L."/>
            <person name="Ma J."/>
        </authorList>
    </citation>
    <scope>NUCLEOTIDE SEQUENCE [LARGE SCALE GENOMIC DNA]</scope>
    <source>
        <strain evidence="1 2">JCM 14588</strain>
    </source>
</reference>
<protein>
    <submittedName>
        <fullName evidence="1">Uncharacterized protein</fullName>
    </submittedName>
</protein>